<name>A0ABY2XHA9_9GAMM</name>
<comment type="caution">
    <text evidence="5">The sequence shown here is derived from an EMBL/GenBank/DDBJ whole genome shotgun (WGS) entry which is preliminary data.</text>
</comment>
<dbReference type="Pfam" id="PF00149">
    <property type="entry name" value="Metallophos"/>
    <property type="match status" value="1"/>
</dbReference>
<evidence type="ECO:0000256" key="2">
    <source>
        <dbReference type="ARBA" id="ARBA00022801"/>
    </source>
</evidence>
<sequence length="384" mass="42508">MSLKRRDFIRNLLIGGASVPVLSACGGGGGGGGGDQAATPGQGGQETGNTPDTPEAPRTLRFIAVGDTGSGGQGQYQVAAAMEAVVAERGCDLVLITGDNIYEAGVTAVDDPQFLEKFEYPYQNLDLPFFLCLGNHDCASTVFGGGSDNQRGDYQVMYHYSRDRYSNKWHMPARFYSQAFDTSRDTPFLELFVVDSNPLTSFYLDRDENFNWANYGYPQQTWMKRAVGKSQAHWKIAMTHVPYRSNGKHGNAGDLDAHLRWMFNNPDADGLRYKAFLEECFADRADLLLTGHDHSLQWLQPAQAMGRTELMVSGAGAKTDDFKDASRNPVRYQNDSEYGFVWVELNEDSMTTVFYQVSPEDGSLRIGHQETRAKPVTARVLEPA</sequence>
<dbReference type="InterPro" id="IPR004843">
    <property type="entry name" value="Calcineurin-like_PHP"/>
</dbReference>
<feature type="domain" description="Calcineurin-like phosphoesterase" evidence="4">
    <location>
        <begin position="60"/>
        <end position="295"/>
    </location>
</feature>
<keyword evidence="1" id="KW-0732">Signal</keyword>
<feature type="region of interest" description="Disordered" evidence="3">
    <location>
        <begin position="28"/>
        <end position="56"/>
    </location>
</feature>
<feature type="compositionally biased region" description="Gly residues" evidence="3">
    <location>
        <begin position="28"/>
        <end position="46"/>
    </location>
</feature>
<dbReference type="InterPro" id="IPR029052">
    <property type="entry name" value="Metallo-depent_PP-like"/>
</dbReference>
<dbReference type="Proteomes" id="UP000739180">
    <property type="component" value="Unassembled WGS sequence"/>
</dbReference>
<evidence type="ECO:0000256" key="1">
    <source>
        <dbReference type="ARBA" id="ARBA00022729"/>
    </source>
</evidence>
<evidence type="ECO:0000259" key="4">
    <source>
        <dbReference type="Pfam" id="PF00149"/>
    </source>
</evidence>
<protein>
    <submittedName>
        <fullName evidence="5">Acid phosphatase</fullName>
    </submittedName>
</protein>
<dbReference type="PANTHER" id="PTHR10161">
    <property type="entry name" value="TARTRATE-RESISTANT ACID PHOSPHATASE TYPE 5"/>
    <property type="match status" value="1"/>
</dbReference>
<dbReference type="EMBL" id="VCQT01000046">
    <property type="protein sequence ID" value="TMW10360.1"/>
    <property type="molecule type" value="Genomic_DNA"/>
</dbReference>
<proteinExistence type="predicted"/>
<evidence type="ECO:0000313" key="5">
    <source>
        <dbReference type="EMBL" id="TMW10360.1"/>
    </source>
</evidence>
<dbReference type="RefSeq" id="WP_138773968.1">
    <property type="nucleotide sequence ID" value="NZ_VCQT01000046.1"/>
</dbReference>
<evidence type="ECO:0000256" key="3">
    <source>
        <dbReference type="SAM" id="MobiDB-lite"/>
    </source>
</evidence>
<dbReference type="PANTHER" id="PTHR10161:SF14">
    <property type="entry name" value="TARTRATE-RESISTANT ACID PHOSPHATASE TYPE 5"/>
    <property type="match status" value="1"/>
</dbReference>
<dbReference type="InterPro" id="IPR051558">
    <property type="entry name" value="Metallophosphoesterase_PAP"/>
</dbReference>
<gene>
    <name evidence="5" type="ORF">FGS76_17600</name>
</gene>
<accession>A0ABY2XHA9</accession>
<evidence type="ECO:0000313" key="6">
    <source>
        <dbReference type="Proteomes" id="UP000739180"/>
    </source>
</evidence>
<organism evidence="5 6">
    <name type="scientific">Alloalcanivorax gelatiniphagus</name>
    <dbReference type="NCBI Taxonomy" id="1194167"/>
    <lineage>
        <taxon>Bacteria</taxon>
        <taxon>Pseudomonadati</taxon>
        <taxon>Pseudomonadota</taxon>
        <taxon>Gammaproteobacteria</taxon>
        <taxon>Oceanospirillales</taxon>
        <taxon>Alcanivoracaceae</taxon>
        <taxon>Alloalcanivorax</taxon>
    </lineage>
</organism>
<reference evidence="5 6" key="1">
    <citation type="submission" date="2019-05" db="EMBL/GenBank/DDBJ databases">
        <title>Genome of Alcanivorax gelatiniphagus, an oil degrading marine bacteria.</title>
        <authorList>
            <person name="Kwon K.K."/>
        </authorList>
    </citation>
    <scope>NUCLEOTIDE SEQUENCE [LARGE SCALE GENOMIC DNA]</scope>
    <source>
        <strain evidence="5 6">MEBiC 08158</strain>
    </source>
</reference>
<keyword evidence="2" id="KW-0378">Hydrolase</keyword>
<keyword evidence="6" id="KW-1185">Reference proteome</keyword>
<dbReference type="Gene3D" id="3.60.21.10">
    <property type="match status" value="1"/>
</dbReference>
<dbReference type="SUPFAM" id="SSF56300">
    <property type="entry name" value="Metallo-dependent phosphatases"/>
    <property type="match status" value="1"/>
</dbReference>
<dbReference type="PROSITE" id="PS51257">
    <property type="entry name" value="PROKAR_LIPOPROTEIN"/>
    <property type="match status" value="1"/>
</dbReference>